<dbReference type="InterPro" id="IPR041496">
    <property type="entry name" value="YitH/HolE_GNAT"/>
</dbReference>
<dbReference type="PANTHER" id="PTHR47237:SF1">
    <property type="entry name" value="SLL0310 PROTEIN"/>
    <property type="match status" value="1"/>
</dbReference>
<dbReference type="EMBL" id="MU827302">
    <property type="protein sequence ID" value="KAJ7365617.1"/>
    <property type="molecule type" value="Genomic_DNA"/>
</dbReference>
<accession>A0A9W9YST7</accession>
<gene>
    <name evidence="2" type="ORF">OS493_002325</name>
</gene>
<organism evidence="2 3">
    <name type="scientific">Desmophyllum pertusum</name>
    <dbReference type="NCBI Taxonomy" id="174260"/>
    <lineage>
        <taxon>Eukaryota</taxon>
        <taxon>Metazoa</taxon>
        <taxon>Cnidaria</taxon>
        <taxon>Anthozoa</taxon>
        <taxon>Hexacorallia</taxon>
        <taxon>Scleractinia</taxon>
        <taxon>Caryophylliina</taxon>
        <taxon>Caryophylliidae</taxon>
        <taxon>Desmophyllum</taxon>
    </lineage>
</organism>
<dbReference type="Proteomes" id="UP001163046">
    <property type="component" value="Unassembled WGS sequence"/>
</dbReference>
<proteinExistence type="predicted"/>
<protein>
    <recommendedName>
        <fullName evidence="1">YitH/HolE acetyltransferase (GNAT) domain-containing protein</fullName>
    </recommendedName>
</protein>
<evidence type="ECO:0000313" key="3">
    <source>
        <dbReference type="Proteomes" id="UP001163046"/>
    </source>
</evidence>
<name>A0A9W9YST7_9CNID</name>
<dbReference type="Gene3D" id="3.40.630.90">
    <property type="match status" value="1"/>
</dbReference>
<comment type="caution">
    <text evidence="2">The sequence shown here is derived from an EMBL/GenBank/DDBJ whole genome shotgun (WGS) entry which is preliminary data.</text>
</comment>
<reference evidence="2" key="1">
    <citation type="submission" date="2023-01" db="EMBL/GenBank/DDBJ databases">
        <title>Genome assembly of the deep-sea coral Lophelia pertusa.</title>
        <authorList>
            <person name="Herrera S."/>
            <person name="Cordes E."/>
        </authorList>
    </citation>
    <scope>NUCLEOTIDE SEQUENCE</scope>
    <source>
        <strain evidence="2">USNM1676648</strain>
        <tissue evidence="2">Polyp</tissue>
    </source>
</reference>
<keyword evidence="3" id="KW-1185">Reference proteome</keyword>
<dbReference type="PANTHER" id="PTHR47237">
    <property type="entry name" value="SLL0310 PROTEIN"/>
    <property type="match status" value="1"/>
</dbReference>
<dbReference type="Pfam" id="PF18014">
    <property type="entry name" value="Acetyltransf_18"/>
    <property type="match status" value="1"/>
</dbReference>
<evidence type="ECO:0000259" key="1">
    <source>
        <dbReference type="Pfam" id="PF18014"/>
    </source>
</evidence>
<feature type="domain" description="YitH/HolE acetyltransferase (GNAT)" evidence="1">
    <location>
        <begin position="40"/>
        <end position="126"/>
    </location>
</feature>
<dbReference type="OrthoDB" id="5771378at2759"/>
<evidence type="ECO:0000313" key="2">
    <source>
        <dbReference type="EMBL" id="KAJ7365617.1"/>
    </source>
</evidence>
<dbReference type="InterPro" id="IPR052729">
    <property type="entry name" value="Acyl/Acetyltrans_Enzymes"/>
</dbReference>
<sequence length="162" mass="18626">MEHSLRTTMTCFSQISEKSPVKIKRIEQLNRIWKLSSSTTLQNSVFGVERHAFLSKWFRVTGSHAHVATNSEGPIVGYMVARPTFIKEEGYKIGPLFADCQSIAEKLLKELLQQEWWSALIDIPLQRVPGNWQKSFKERGHLIRCTWSPPPPPPMHVLTHYA</sequence>
<dbReference type="AlphaFoldDB" id="A0A9W9YST7"/>